<evidence type="ECO:0000256" key="1">
    <source>
        <dbReference type="SAM" id="Coils"/>
    </source>
</evidence>
<proteinExistence type="predicted"/>
<dbReference type="AlphaFoldDB" id="A0A2H3AHY6"/>
<dbReference type="STRING" id="1076256.A0A2H3AHY6"/>
<feature type="region of interest" description="Disordered" evidence="2">
    <location>
        <begin position="85"/>
        <end position="112"/>
    </location>
</feature>
<organism evidence="3 4">
    <name type="scientific">Armillaria solidipes</name>
    <dbReference type="NCBI Taxonomy" id="1076256"/>
    <lineage>
        <taxon>Eukaryota</taxon>
        <taxon>Fungi</taxon>
        <taxon>Dikarya</taxon>
        <taxon>Basidiomycota</taxon>
        <taxon>Agaricomycotina</taxon>
        <taxon>Agaricomycetes</taxon>
        <taxon>Agaricomycetidae</taxon>
        <taxon>Agaricales</taxon>
        <taxon>Marasmiineae</taxon>
        <taxon>Physalacriaceae</taxon>
        <taxon>Armillaria</taxon>
    </lineage>
</organism>
<evidence type="ECO:0000313" key="4">
    <source>
        <dbReference type="Proteomes" id="UP000218334"/>
    </source>
</evidence>
<protein>
    <submittedName>
        <fullName evidence="3">Uncharacterized protein</fullName>
    </submittedName>
</protein>
<dbReference type="Proteomes" id="UP000218334">
    <property type="component" value="Unassembled WGS sequence"/>
</dbReference>
<keyword evidence="4" id="KW-1185">Reference proteome</keyword>
<keyword evidence="1" id="KW-0175">Coiled coil</keyword>
<evidence type="ECO:0000256" key="2">
    <source>
        <dbReference type="SAM" id="MobiDB-lite"/>
    </source>
</evidence>
<evidence type="ECO:0000313" key="3">
    <source>
        <dbReference type="EMBL" id="PBK58599.1"/>
    </source>
</evidence>
<gene>
    <name evidence="3" type="ORF">ARMSODRAFT_1028139</name>
</gene>
<accession>A0A2H3AHY6</accession>
<name>A0A2H3AHY6_9AGAR</name>
<dbReference type="EMBL" id="KZ293534">
    <property type="protein sequence ID" value="PBK58599.1"/>
    <property type="molecule type" value="Genomic_DNA"/>
</dbReference>
<sequence>MAARFQAIFNEHSQAVITASGESAIPAESLIDVVKSLSDTYGVEIMDSTELAQLNRIVKDAPGLQVTSSQSLQLLQRVRPWESDDPTRRLYSQHEQDSRHEPISEPDRGERHALDDTYYDACVYWKRQASDLRRQLSDAEATADTTIVEYECKVEKLSSKIDELQTELNTTKRQETDLRSREKRNMAQISDLEGEVGRLLHSLDVVRASNASVRKLYQEQCHISGKYRDELLRRDQVISALNEASADTMVPNDAILPPPSLSLQAELALVQVHLDEQTQQNLTLEETIDRMQFETAHATASVTDLSDDVSGNSTAATNRMLCADTIVVNDNEDELVLQTVISKRKERMGMSVSVGMSSISTADDGKPEPEVVWAEQDFSFEEASSKNRVAVPIDPYSGLNGAFSSLSAAHPQLVA</sequence>
<reference evidence="4" key="1">
    <citation type="journal article" date="2017" name="Nat. Ecol. Evol.">
        <title>Genome expansion and lineage-specific genetic innovations in the forest pathogenic fungi Armillaria.</title>
        <authorList>
            <person name="Sipos G."/>
            <person name="Prasanna A.N."/>
            <person name="Walter M.C."/>
            <person name="O'Connor E."/>
            <person name="Balint B."/>
            <person name="Krizsan K."/>
            <person name="Kiss B."/>
            <person name="Hess J."/>
            <person name="Varga T."/>
            <person name="Slot J."/>
            <person name="Riley R."/>
            <person name="Boka B."/>
            <person name="Rigling D."/>
            <person name="Barry K."/>
            <person name="Lee J."/>
            <person name="Mihaltcheva S."/>
            <person name="LaButti K."/>
            <person name="Lipzen A."/>
            <person name="Waldron R."/>
            <person name="Moloney N.M."/>
            <person name="Sperisen C."/>
            <person name="Kredics L."/>
            <person name="Vagvoelgyi C."/>
            <person name="Patrignani A."/>
            <person name="Fitzpatrick D."/>
            <person name="Nagy I."/>
            <person name="Doyle S."/>
            <person name="Anderson J.B."/>
            <person name="Grigoriev I.V."/>
            <person name="Gueldener U."/>
            <person name="Muensterkoetter M."/>
            <person name="Nagy L.G."/>
        </authorList>
    </citation>
    <scope>NUCLEOTIDE SEQUENCE [LARGE SCALE GENOMIC DNA]</scope>
    <source>
        <strain evidence="4">28-4</strain>
    </source>
</reference>
<feature type="coiled-coil region" evidence="1">
    <location>
        <begin position="147"/>
        <end position="181"/>
    </location>
</feature>